<dbReference type="InterPro" id="IPR027417">
    <property type="entry name" value="P-loop_NTPase"/>
</dbReference>
<evidence type="ECO:0000259" key="2">
    <source>
        <dbReference type="Pfam" id="PF00350"/>
    </source>
</evidence>
<dbReference type="Pfam" id="PF00350">
    <property type="entry name" value="Dynamin_N"/>
    <property type="match status" value="1"/>
</dbReference>
<dbReference type="Gene3D" id="3.40.50.300">
    <property type="entry name" value="P-loop containing nucleotide triphosphate hydrolases"/>
    <property type="match status" value="1"/>
</dbReference>
<dbReference type="OrthoDB" id="515370at2759"/>
<feature type="region of interest" description="Disordered" evidence="1">
    <location>
        <begin position="1042"/>
        <end position="1061"/>
    </location>
</feature>
<accession>A0A830HLQ6</accession>
<protein>
    <recommendedName>
        <fullName evidence="2">Dynamin N-terminal domain-containing protein</fullName>
    </recommendedName>
</protein>
<organism evidence="3 4">
    <name type="scientific">Pycnococcus provasolii</name>
    <dbReference type="NCBI Taxonomy" id="41880"/>
    <lineage>
        <taxon>Eukaryota</taxon>
        <taxon>Viridiplantae</taxon>
        <taxon>Chlorophyta</taxon>
        <taxon>Pseudoscourfieldiophyceae</taxon>
        <taxon>Pseudoscourfieldiales</taxon>
        <taxon>Pycnococcaceae</taxon>
        <taxon>Pycnococcus</taxon>
    </lineage>
</organism>
<dbReference type="PANTHER" id="PTHR36681">
    <property type="entry name" value="NUCLEAR GTPASE, GERMINAL CENTER-ASSOCIATED, TANDEM DUPLICATE 3"/>
    <property type="match status" value="1"/>
</dbReference>
<evidence type="ECO:0000313" key="4">
    <source>
        <dbReference type="Proteomes" id="UP000660262"/>
    </source>
</evidence>
<evidence type="ECO:0000313" key="3">
    <source>
        <dbReference type="EMBL" id="GHP06501.1"/>
    </source>
</evidence>
<dbReference type="AlphaFoldDB" id="A0A830HLQ6"/>
<proteinExistence type="predicted"/>
<gene>
    <name evidence="3" type="ORF">PPROV_000524600</name>
</gene>
<feature type="domain" description="Dynamin N-terminal" evidence="2">
    <location>
        <begin position="238"/>
        <end position="481"/>
    </location>
</feature>
<dbReference type="InterPro" id="IPR045063">
    <property type="entry name" value="Dynamin_N"/>
</dbReference>
<dbReference type="EMBL" id="BNJQ01000013">
    <property type="protein sequence ID" value="GHP06501.1"/>
    <property type="molecule type" value="Genomic_DNA"/>
</dbReference>
<dbReference type="SUPFAM" id="SSF52540">
    <property type="entry name" value="P-loop containing nucleoside triphosphate hydrolases"/>
    <property type="match status" value="1"/>
</dbReference>
<name>A0A830HLQ6_9CHLO</name>
<evidence type="ECO:0000256" key="1">
    <source>
        <dbReference type="SAM" id="MobiDB-lite"/>
    </source>
</evidence>
<sequence>MKYAEQIDLAIAQEDIDVNTLKTMEEDDLRDVFGLKLFGPRRRLKMRLDEYFGKAQASIPAAAPARTTYATHPPSAANLITSIAPPAATTTAVSAVPMLAQAAVDVDADADMAPAPAPVPAMPADPKGKAPMAPPFVNTAPAAPAQPHRPPSSNGIDDATLEANLSMHEKPLSVRTEEEVDDLLNAEAAAVGINTWVAKKVASALLDQPHYASKEIVQANLEEVKKLKKFTELSISSVVVCGATGAGKSTLLNAMLNEADALPTNGMRASTAAIVTLRHARGIPVDDPNPYEAVVDFISQDAWISELDGLLSELQTDEGRAYLTMDPERPQYASFCKLLAVYGETYTHSQVPTGEYRNGRAVYKPMMVPMLRAKLLRDQRVTRLLGQSKTLRAPTAGQLRRLVERYVDSSNEVQEGGAFWPIVKQVRMASAAWTNLKCGLELVDSPGVGDSDSARDKVVREYLRNADGVWIVSNIKRAVDDRIAKDLLGTTFRRMLFMDGMASAPGEGGASAGGLAFIATQTDEVLGSELAQNFGLSESTRAEAADRRNKYCKMRIQKDFLDGVAEVQAASGGVVDRDDIAKRFYLPVFTVSARDYQALRGLKRTAHGAGSSSSSASAAPVARLWSTEDETQIPNLMAHASESTLDRRAVHARRHAASVAGFLLQVHQMCQHSVDSAGAGKNAGAIVQNLRPQIRAAIVKKEMQLREMMNGASNRFHSKLSAKLNDSVLSALKRGASDGEASVSAIVRSWSKSPQNGGINWSTYKATFRRLGEWRINFNEMISEPIMSAAASGWEKVFASSLGEAIDSAKAEASSALNDHLKAVGDAANTIISAKLSEGVSEEVSNSVRGMLLGQDVSTSSAGGASSSSRFVIPANLMATLDEKIDGFKAHAQEAQREASRSAAPKIKSFCTPAYQTGYAFVGSGSHRRRADSFETFVDNNRTTMMKSCAGEVSGLVKTLAETVSKKLKNALADVQKGVRISYAQLCEEPDSKMLRARAQLARILNTPLCEARRALIDLLNAQGVDLASYQNVLGVAADRAGTSGAAPVVVDDDDDDDDDN</sequence>
<feature type="compositionally biased region" description="Acidic residues" evidence="1">
    <location>
        <begin position="1051"/>
        <end position="1061"/>
    </location>
</feature>
<reference evidence="3" key="1">
    <citation type="submission" date="2020-10" db="EMBL/GenBank/DDBJ databases">
        <title>Unveiling of a novel bifunctional photoreceptor, Dualchrome1, isolated from a cosmopolitan green alga.</title>
        <authorList>
            <person name="Suzuki S."/>
            <person name="Kawachi M."/>
        </authorList>
    </citation>
    <scope>NUCLEOTIDE SEQUENCE</scope>
    <source>
        <strain evidence="3">NIES 2893</strain>
    </source>
</reference>
<comment type="caution">
    <text evidence="3">The sequence shown here is derived from an EMBL/GenBank/DDBJ whole genome shotgun (WGS) entry which is preliminary data.</text>
</comment>
<dbReference type="PANTHER" id="PTHR36681:SF3">
    <property type="entry name" value="NUCLEAR GTPASE, GERMINAL CENTER-ASSOCIATED, TANDEM DUPLICATE 3"/>
    <property type="match status" value="1"/>
</dbReference>
<keyword evidence="4" id="KW-1185">Reference proteome</keyword>
<dbReference type="Proteomes" id="UP000660262">
    <property type="component" value="Unassembled WGS sequence"/>
</dbReference>
<feature type="region of interest" description="Disordered" evidence="1">
    <location>
        <begin position="117"/>
        <end position="158"/>
    </location>
</feature>